<dbReference type="GO" id="GO:0000731">
    <property type="term" value="P:DNA synthesis involved in DNA repair"/>
    <property type="evidence" value="ECO:0007669"/>
    <property type="project" value="TreeGrafter"/>
</dbReference>
<dbReference type="AlphaFoldDB" id="A0A0P9CI49"/>
<keyword evidence="3" id="KW-1185">Reference proteome</keyword>
<name>A0A0P9CI49_9BACL</name>
<dbReference type="OrthoDB" id="174137at2"/>
<dbReference type="STRING" id="471514.AN477_03845"/>
<dbReference type="PATRIC" id="fig|471514.4.peg.638"/>
<reference evidence="2 3" key="1">
    <citation type="submission" date="2015-09" db="EMBL/GenBank/DDBJ databases">
        <title>Draft genome sequence of Alicyclobacillus ferrooxydans DSM 22381.</title>
        <authorList>
            <person name="Hemp J."/>
        </authorList>
    </citation>
    <scope>NUCLEOTIDE SEQUENCE [LARGE SCALE GENOMIC DNA]</scope>
    <source>
        <strain evidence="2 3">TC-34</strain>
    </source>
</reference>
<evidence type="ECO:0000313" key="2">
    <source>
        <dbReference type="EMBL" id="KPV45127.1"/>
    </source>
</evidence>
<evidence type="ECO:0000313" key="3">
    <source>
        <dbReference type="Proteomes" id="UP000050482"/>
    </source>
</evidence>
<evidence type="ECO:0000256" key="1">
    <source>
        <dbReference type="SAM" id="Coils"/>
    </source>
</evidence>
<sequence length="1189" mass="135118">MKLLRRALLVKWHYIEHELIDFAPVTFLTGKNAAGKSTILDALQLVLLGDTTGHFFNKAANDSSRRTLKGYLRGEVAEDEGVGVINLRDGQFSSYIVLEFADERGHKPFCMGVVFDCSPDGSVEWRFFSLAEGIPDFHFIRDGVPLDIKGLRSWGQTRKNRFEMFESNKRYQEVFLARMGNINQKFLRLFRKAVPFSPIMDIAGFISEFVCDVKVHLDIDDMRENIRHYRRMEEELHGVESRVEALREMDGTYDAMESAADKVKLYEYLLDRAELTAKEQSVAAAKTQADELESETKRIDGQISVHTDTQNQVRAERDALVEERANSDAYQRQQMLEQNKRLLESEFSHMRRDGERHDRMLADNGERWRAVSRSLGETDIWWTDLAGRDGTGHGAAERTSAGGMGYATAGGRADAATAGTANATAGGTTDAATAGTTDAGFAKADTPEWKLAQSAPLYNDAIRAINEGLSKWSRPAGWQSHRLLDEELAVSTDLDALRGSADALKQASELLREGHVIMRDAIGSWEEESKSLERAISELKRGIKQYDPKVLTLKQALEQGLSADVNIFAELLDIRDPMWQKAIEGYLHTQRFYLLVPPEAFSQALRIYDDTKQSQRLFDVGLVDIAKIMEEKPRAMSGSLAEEVITDNPYARAYADYLLGHVMKCHHVDELRNHRTSITKDGMLYQNYVARQINPARYATLYIGKMAIQHQLAQKSLRFDRVQTLLHAFRPRLAQVAEWAAQPYPTSSDLTAAEEFLQVLTGLPKLRADYKAILDDMGRLDFTRLDEIKKEIARCDAVLADVAHQIRELTSRQGALKGQRDRLVEQDIPHLEAEARDKKHAISSRYNPLEAADMSGRYEQELQRLGAPETVTANFGRQLSTERNRVIESWDKLVRQRETYNRTFGAGFDIQRRDNDAYRAELTALEQSGLTDYAAQIKDAKERAQIQFQEDFINKLRSNIDTVEQQIKALNFALREVSFGGRERYQFKVSPNAQYQPFYTMIMDDMLLEGRSLFSDAFMDKHGAVIDELFRQIVDVDERDPAVQAELEKNLQTFTDYRTYLDFDLVVKDEEGRESRLSRVIAKKSGGETQTPFYIAVLASFAQTYRINQPGFNNTLRLMMFDEAYSKMDHQRIRDSIKLVRDMGLQVILSAPTEKIADIVPLVDKTIVVQRIKSQTRVAPFEPDPVGVN</sequence>
<keyword evidence="1" id="KW-0175">Coiled coil</keyword>
<dbReference type="Pfam" id="PF13555">
    <property type="entry name" value="AAA_29"/>
    <property type="match status" value="1"/>
</dbReference>
<dbReference type="EMBL" id="LJCO01000014">
    <property type="protein sequence ID" value="KPV45127.1"/>
    <property type="molecule type" value="Genomic_DNA"/>
</dbReference>
<protein>
    <submittedName>
        <fullName evidence="2">Uncharacterized protein</fullName>
    </submittedName>
</protein>
<dbReference type="PANTHER" id="PTHR32182">
    <property type="entry name" value="DNA REPLICATION AND REPAIR PROTEIN RECF"/>
    <property type="match status" value="1"/>
</dbReference>
<dbReference type="GO" id="GO:0006302">
    <property type="term" value="P:double-strand break repair"/>
    <property type="evidence" value="ECO:0007669"/>
    <property type="project" value="TreeGrafter"/>
</dbReference>
<feature type="coiled-coil region" evidence="1">
    <location>
        <begin position="275"/>
        <end position="302"/>
    </location>
</feature>
<dbReference type="Pfam" id="PF13558">
    <property type="entry name" value="SbcC_Walker_B"/>
    <property type="match status" value="1"/>
</dbReference>
<dbReference type="InterPro" id="IPR027417">
    <property type="entry name" value="P-loop_NTPase"/>
</dbReference>
<dbReference type="PANTHER" id="PTHR32182:SF0">
    <property type="entry name" value="DNA REPLICATION AND REPAIR PROTEIN RECF"/>
    <property type="match status" value="1"/>
</dbReference>
<comment type="caution">
    <text evidence="2">The sequence shown here is derived from an EMBL/GenBank/DDBJ whole genome shotgun (WGS) entry which is preliminary data.</text>
</comment>
<proteinExistence type="predicted"/>
<feature type="coiled-coil region" evidence="1">
    <location>
        <begin position="946"/>
        <end position="973"/>
    </location>
</feature>
<dbReference type="RefSeq" id="WP_054967860.1">
    <property type="nucleotide sequence ID" value="NZ_LJCO01000014.1"/>
</dbReference>
<dbReference type="SUPFAM" id="SSF52540">
    <property type="entry name" value="P-loop containing nucleoside triphosphate hydrolases"/>
    <property type="match status" value="1"/>
</dbReference>
<organism evidence="2 3">
    <name type="scientific">Alicyclobacillus ferrooxydans</name>
    <dbReference type="NCBI Taxonomy" id="471514"/>
    <lineage>
        <taxon>Bacteria</taxon>
        <taxon>Bacillati</taxon>
        <taxon>Bacillota</taxon>
        <taxon>Bacilli</taxon>
        <taxon>Bacillales</taxon>
        <taxon>Alicyclobacillaceae</taxon>
        <taxon>Alicyclobacillus</taxon>
    </lineage>
</organism>
<accession>A0A0P9CI49</accession>
<gene>
    <name evidence="2" type="ORF">AN477_03845</name>
</gene>
<dbReference type="Proteomes" id="UP000050482">
    <property type="component" value="Unassembled WGS sequence"/>
</dbReference>
<dbReference type="Gene3D" id="3.40.50.300">
    <property type="entry name" value="P-loop containing nucleotide triphosphate hydrolases"/>
    <property type="match status" value="1"/>
</dbReference>